<dbReference type="SMART" id="SM00848">
    <property type="entry name" value="Inhibitor_I29"/>
    <property type="match status" value="1"/>
</dbReference>
<feature type="domain" description="Cathepsin propeptide inhibitor" evidence="4">
    <location>
        <begin position="23"/>
        <end position="78"/>
    </location>
</feature>
<dbReference type="EMBL" id="JAPFFF010000010">
    <property type="protein sequence ID" value="KAK8880483.1"/>
    <property type="molecule type" value="Genomic_DNA"/>
</dbReference>
<dbReference type="InterPro" id="IPR000169">
    <property type="entry name" value="Pept_cys_AS"/>
</dbReference>
<gene>
    <name evidence="5" type="ORF">M9Y10_003159</name>
</gene>
<evidence type="ECO:0000313" key="6">
    <source>
        <dbReference type="Proteomes" id="UP001470230"/>
    </source>
</evidence>
<dbReference type="PANTHER" id="PTHR12411">
    <property type="entry name" value="CYSTEINE PROTEASE FAMILY C1-RELATED"/>
    <property type="match status" value="1"/>
</dbReference>
<reference evidence="5 6" key="1">
    <citation type="submission" date="2024-04" db="EMBL/GenBank/DDBJ databases">
        <title>Tritrichomonas musculus Genome.</title>
        <authorList>
            <person name="Alves-Ferreira E."/>
            <person name="Grigg M."/>
            <person name="Lorenzi H."/>
            <person name="Galac M."/>
        </authorList>
    </citation>
    <scope>NUCLEOTIDE SEQUENCE [LARGE SCALE GENOMIC DNA]</scope>
    <source>
        <strain evidence="5 6">EAF2021</strain>
    </source>
</reference>
<feature type="domain" description="Peptidase C1A papain C-terminal" evidence="3">
    <location>
        <begin position="101"/>
        <end position="315"/>
    </location>
</feature>
<name>A0ABR2JPF4_9EUKA</name>
<evidence type="ECO:0008006" key="7">
    <source>
        <dbReference type="Google" id="ProtNLM"/>
    </source>
</evidence>
<dbReference type="PRINTS" id="PR00705">
    <property type="entry name" value="PAPAIN"/>
</dbReference>
<dbReference type="Pfam" id="PF00112">
    <property type="entry name" value="Peptidase_C1"/>
    <property type="match status" value="1"/>
</dbReference>
<comment type="caution">
    <text evidence="5">The sequence shown here is derived from an EMBL/GenBank/DDBJ whole genome shotgun (WGS) entry which is preliminary data.</text>
</comment>
<dbReference type="InterPro" id="IPR038765">
    <property type="entry name" value="Papain-like_cys_pep_sf"/>
</dbReference>
<dbReference type="PROSITE" id="PS00640">
    <property type="entry name" value="THIOL_PROTEASE_ASN"/>
    <property type="match status" value="1"/>
</dbReference>
<protein>
    <recommendedName>
        <fullName evidence="7">Clan CA, family C1, cathepsin L-like cysteine peptidase</fullName>
    </recommendedName>
</protein>
<evidence type="ECO:0000259" key="3">
    <source>
        <dbReference type="SMART" id="SM00645"/>
    </source>
</evidence>
<dbReference type="InterPro" id="IPR000668">
    <property type="entry name" value="Peptidase_C1A_C"/>
</dbReference>
<dbReference type="InterPro" id="IPR039417">
    <property type="entry name" value="Peptidase_C1A_papain-like"/>
</dbReference>
<organism evidence="5 6">
    <name type="scientific">Tritrichomonas musculus</name>
    <dbReference type="NCBI Taxonomy" id="1915356"/>
    <lineage>
        <taxon>Eukaryota</taxon>
        <taxon>Metamonada</taxon>
        <taxon>Parabasalia</taxon>
        <taxon>Tritrichomonadida</taxon>
        <taxon>Tritrichomonadidae</taxon>
        <taxon>Tritrichomonas</taxon>
    </lineage>
</organism>
<sequence>MLSLFFITISSKLYYTQQEEKSFLSWMRTNSQIYTGDEYHLRLGIYLTNSRLVKTHNNSKSKFKVTLNKFACLTPTEYRSLLGFRYTNDKLSRPKFASKPKSASIDWRIRGVVNPIKDQGQCGSCWAFSAIQTVESIDCISNGSLLSLSEQSLVDCCFACFGCSGGNPYLAISYIVEKQGGKFNLETDYPYTGVLGNCHFDEYKKYGSVSGYLSIATDDEDDLAEKVENNGPTSVSIDASSWSFQLYESGIYDDNKCNKEAINHSIGCVGFGVEGDTKYWIIRNSWGTSWGEEGYMRMIWENNICGIASMAVVAIP</sequence>
<dbReference type="InterPro" id="IPR013128">
    <property type="entry name" value="Peptidase_C1A"/>
</dbReference>
<keyword evidence="2" id="KW-1015">Disulfide bond</keyword>
<proteinExistence type="inferred from homology"/>
<dbReference type="SUPFAM" id="SSF54001">
    <property type="entry name" value="Cysteine proteinases"/>
    <property type="match status" value="1"/>
</dbReference>
<dbReference type="InterPro" id="IPR025661">
    <property type="entry name" value="Pept_asp_AS"/>
</dbReference>
<dbReference type="CDD" id="cd02248">
    <property type="entry name" value="Peptidase_C1A"/>
    <property type="match status" value="1"/>
</dbReference>
<evidence type="ECO:0000256" key="1">
    <source>
        <dbReference type="ARBA" id="ARBA00008455"/>
    </source>
</evidence>
<dbReference type="Pfam" id="PF08246">
    <property type="entry name" value="Inhibitor_I29"/>
    <property type="match status" value="1"/>
</dbReference>
<dbReference type="Proteomes" id="UP001470230">
    <property type="component" value="Unassembled WGS sequence"/>
</dbReference>
<dbReference type="SMART" id="SM00645">
    <property type="entry name" value="Pept_C1"/>
    <property type="match status" value="1"/>
</dbReference>
<dbReference type="PROSITE" id="PS00139">
    <property type="entry name" value="THIOL_PROTEASE_CYS"/>
    <property type="match status" value="1"/>
</dbReference>
<evidence type="ECO:0000313" key="5">
    <source>
        <dbReference type="EMBL" id="KAK8880483.1"/>
    </source>
</evidence>
<comment type="similarity">
    <text evidence="1">Belongs to the peptidase C1 family.</text>
</comment>
<keyword evidence="6" id="KW-1185">Reference proteome</keyword>
<accession>A0ABR2JPF4</accession>
<dbReference type="InterPro" id="IPR013201">
    <property type="entry name" value="Prot_inhib_I29"/>
</dbReference>
<dbReference type="Gene3D" id="3.90.70.10">
    <property type="entry name" value="Cysteine proteinases"/>
    <property type="match status" value="1"/>
</dbReference>
<evidence type="ECO:0000259" key="4">
    <source>
        <dbReference type="SMART" id="SM00848"/>
    </source>
</evidence>
<evidence type="ECO:0000256" key="2">
    <source>
        <dbReference type="ARBA" id="ARBA00023157"/>
    </source>
</evidence>